<keyword evidence="11 14" id="KW-1133">Transmembrane helix</keyword>
<evidence type="ECO:0000256" key="5">
    <source>
        <dbReference type="ARBA" id="ARBA00022553"/>
    </source>
</evidence>
<dbReference type="InterPro" id="IPR000014">
    <property type="entry name" value="PAS"/>
</dbReference>
<evidence type="ECO:0000256" key="6">
    <source>
        <dbReference type="ARBA" id="ARBA00022679"/>
    </source>
</evidence>
<dbReference type="CDD" id="cd18773">
    <property type="entry name" value="PDC1_HK_sensor"/>
    <property type="match status" value="1"/>
</dbReference>
<dbReference type="PROSITE" id="PS50109">
    <property type="entry name" value="HIS_KIN"/>
    <property type="match status" value="1"/>
</dbReference>
<evidence type="ECO:0000256" key="7">
    <source>
        <dbReference type="ARBA" id="ARBA00022692"/>
    </source>
</evidence>
<evidence type="ECO:0000256" key="14">
    <source>
        <dbReference type="SAM" id="Phobius"/>
    </source>
</evidence>
<accession>A0A7W3LN92</accession>
<feature type="domain" description="Histidine kinase" evidence="15">
    <location>
        <begin position="342"/>
        <end position="539"/>
    </location>
</feature>
<dbReference type="SUPFAM" id="SSF55874">
    <property type="entry name" value="ATPase domain of HSP90 chaperone/DNA topoisomerase II/histidine kinase"/>
    <property type="match status" value="1"/>
</dbReference>
<evidence type="ECO:0000256" key="3">
    <source>
        <dbReference type="ARBA" id="ARBA00012438"/>
    </source>
</evidence>
<evidence type="ECO:0000259" key="15">
    <source>
        <dbReference type="PROSITE" id="PS50109"/>
    </source>
</evidence>
<gene>
    <name evidence="16" type="ORF">HNR61_002865</name>
</gene>
<dbReference type="InterPro" id="IPR003594">
    <property type="entry name" value="HATPase_dom"/>
</dbReference>
<dbReference type="SUPFAM" id="SSF55785">
    <property type="entry name" value="PYP-like sensor domain (PAS domain)"/>
    <property type="match status" value="1"/>
</dbReference>
<keyword evidence="10" id="KW-0067">ATP-binding</keyword>
<dbReference type="Gene3D" id="3.30.450.20">
    <property type="entry name" value="PAS domain"/>
    <property type="match status" value="2"/>
</dbReference>
<evidence type="ECO:0000256" key="11">
    <source>
        <dbReference type="ARBA" id="ARBA00022989"/>
    </source>
</evidence>
<evidence type="ECO:0000256" key="2">
    <source>
        <dbReference type="ARBA" id="ARBA00004651"/>
    </source>
</evidence>
<reference evidence="16 17" key="1">
    <citation type="submission" date="2020-08" db="EMBL/GenBank/DDBJ databases">
        <title>Genomic Encyclopedia of Type Strains, Phase IV (KMG-IV): sequencing the most valuable type-strain genomes for metagenomic binning, comparative biology and taxonomic classification.</title>
        <authorList>
            <person name="Goeker M."/>
        </authorList>
    </citation>
    <scope>NUCLEOTIDE SEQUENCE [LARGE SCALE GENOMIC DNA]</scope>
    <source>
        <strain evidence="16 17">DSM 44197</strain>
    </source>
</reference>
<evidence type="ECO:0000256" key="12">
    <source>
        <dbReference type="ARBA" id="ARBA00023012"/>
    </source>
</evidence>
<comment type="subcellular location">
    <subcellularLocation>
        <location evidence="2">Cell membrane</location>
        <topology evidence="2">Multi-pass membrane protein</topology>
    </subcellularLocation>
</comment>
<keyword evidence="12" id="KW-0902">Two-component regulatory system</keyword>
<keyword evidence="13 14" id="KW-0472">Membrane</keyword>
<dbReference type="GO" id="GO:0005886">
    <property type="term" value="C:plasma membrane"/>
    <property type="evidence" value="ECO:0007669"/>
    <property type="project" value="UniProtKB-SubCell"/>
</dbReference>
<dbReference type="PANTHER" id="PTHR43547:SF10">
    <property type="entry name" value="SENSOR HISTIDINE KINASE DCUS"/>
    <property type="match status" value="1"/>
</dbReference>
<keyword evidence="6" id="KW-0808">Transferase</keyword>
<dbReference type="SUPFAM" id="SSF103190">
    <property type="entry name" value="Sensory domain-like"/>
    <property type="match status" value="1"/>
</dbReference>
<evidence type="ECO:0000256" key="10">
    <source>
        <dbReference type="ARBA" id="ARBA00022840"/>
    </source>
</evidence>
<dbReference type="SMART" id="SM00387">
    <property type="entry name" value="HATPase_c"/>
    <property type="match status" value="1"/>
</dbReference>
<evidence type="ECO:0000256" key="9">
    <source>
        <dbReference type="ARBA" id="ARBA00022777"/>
    </source>
</evidence>
<evidence type="ECO:0000313" key="16">
    <source>
        <dbReference type="EMBL" id="MBA8951234.1"/>
    </source>
</evidence>
<feature type="transmembrane region" description="Helical" evidence="14">
    <location>
        <begin position="178"/>
        <end position="200"/>
    </location>
</feature>
<keyword evidence="5" id="KW-0597">Phosphoprotein</keyword>
<keyword evidence="17" id="KW-1185">Reference proteome</keyword>
<evidence type="ECO:0000313" key="17">
    <source>
        <dbReference type="Proteomes" id="UP000572680"/>
    </source>
</evidence>
<dbReference type="Pfam" id="PF02518">
    <property type="entry name" value="HATPase_c"/>
    <property type="match status" value="1"/>
</dbReference>
<dbReference type="Proteomes" id="UP000572680">
    <property type="component" value="Unassembled WGS sequence"/>
</dbReference>
<sequence length="548" mass="56789">MRLPRWAVVDTRRWSLARRLLGLQAVLVALLVAAGAALAWLDAERAAGDRARQTVTAVAATIADSPHVGPAVAAGDPGRTLQPFAERVRADTGVDFITIMSPAGIRYTHPDPRQIGHRFLGNTGPALAGRTFSETYAGTLGPSVRAVAPVRDGRGRVVGLVAAGITVRAISAELRERLVSLTAVAAAVLLAGIAGSYLLSRQLRRQTRGMAPGELRGMFDYYAAILHSVHEGLLLVDREGRVALCNDAARDLLDLGRAGDPRGRPVAALGLAPELAAALAAAEPRADEIHLSDTRVLVVNAAPVTSEGRAMGHVVTLRDHTELQSLMGELDSVRGFAESLRAQAHEAANRLHTVVSLVEMGRPEQAVEFATAELADAQRLTDQVVGAVAEPVLAALLLGKSAEAAERGVELRIEGGADQMADPRGLDPRDLVTVLGNLVDNAVDAAVENAAERSPRVTVAVRGEGDALVFRVSDSGPGVDPAAVPEMFRRGWTTKPAGNGLGLALVGQAVRRHGGTIEVDGGAAGNGGATVTVRLPTGGGASGEGAGG</sequence>
<dbReference type="InterPro" id="IPR005467">
    <property type="entry name" value="His_kinase_dom"/>
</dbReference>
<dbReference type="GO" id="GO:0000155">
    <property type="term" value="F:phosphorelay sensor kinase activity"/>
    <property type="evidence" value="ECO:0007669"/>
    <property type="project" value="InterPro"/>
</dbReference>
<dbReference type="InterPro" id="IPR033463">
    <property type="entry name" value="sCache_3"/>
</dbReference>
<dbReference type="InterPro" id="IPR016120">
    <property type="entry name" value="Sig_transdc_His_kin_SpoOB"/>
</dbReference>
<dbReference type="SUPFAM" id="SSF55890">
    <property type="entry name" value="Sporulation response regulatory protein Spo0B"/>
    <property type="match status" value="1"/>
</dbReference>
<keyword evidence="9 16" id="KW-0418">Kinase</keyword>
<keyword evidence="8" id="KW-0547">Nucleotide-binding</keyword>
<dbReference type="PRINTS" id="PR00344">
    <property type="entry name" value="BCTRLSENSOR"/>
</dbReference>
<name>A0A7W3LN92_ACTNM</name>
<dbReference type="PANTHER" id="PTHR43547">
    <property type="entry name" value="TWO-COMPONENT HISTIDINE KINASE"/>
    <property type="match status" value="1"/>
</dbReference>
<comment type="caution">
    <text evidence="16">The sequence shown here is derived from an EMBL/GenBank/DDBJ whole genome shotgun (WGS) entry which is preliminary data.</text>
</comment>
<dbReference type="SMART" id="SM00091">
    <property type="entry name" value="PAS"/>
    <property type="match status" value="1"/>
</dbReference>
<dbReference type="Gene3D" id="3.30.565.10">
    <property type="entry name" value="Histidine kinase-like ATPase, C-terminal domain"/>
    <property type="match status" value="1"/>
</dbReference>
<dbReference type="AlphaFoldDB" id="A0A7W3LN92"/>
<dbReference type="InterPro" id="IPR004358">
    <property type="entry name" value="Sig_transdc_His_kin-like_C"/>
</dbReference>
<dbReference type="InterPro" id="IPR036890">
    <property type="entry name" value="HATPase_C_sf"/>
</dbReference>
<evidence type="ECO:0000256" key="1">
    <source>
        <dbReference type="ARBA" id="ARBA00000085"/>
    </source>
</evidence>
<dbReference type="Pfam" id="PF08448">
    <property type="entry name" value="PAS_4"/>
    <property type="match status" value="1"/>
</dbReference>
<dbReference type="EMBL" id="JACJIA010000003">
    <property type="protein sequence ID" value="MBA8951234.1"/>
    <property type="molecule type" value="Genomic_DNA"/>
</dbReference>
<dbReference type="EC" id="2.7.13.3" evidence="3"/>
<evidence type="ECO:0000256" key="4">
    <source>
        <dbReference type="ARBA" id="ARBA00022475"/>
    </source>
</evidence>
<organism evidence="16 17">
    <name type="scientific">Actinomadura namibiensis</name>
    <dbReference type="NCBI Taxonomy" id="182080"/>
    <lineage>
        <taxon>Bacteria</taxon>
        <taxon>Bacillati</taxon>
        <taxon>Actinomycetota</taxon>
        <taxon>Actinomycetes</taxon>
        <taxon>Streptosporangiales</taxon>
        <taxon>Thermomonosporaceae</taxon>
        <taxon>Actinomadura</taxon>
    </lineage>
</organism>
<evidence type="ECO:0000256" key="13">
    <source>
        <dbReference type="ARBA" id="ARBA00023136"/>
    </source>
</evidence>
<dbReference type="InterPro" id="IPR013656">
    <property type="entry name" value="PAS_4"/>
</dbReference>
<dbReference type="RefSeq" id="WP_182843590.1">
    <property type="nucleotide sequence ID" value="NZ_BAAALP010000004.1"/>
</dbReference>
<protein>
    <recommendedName>
        <fullName evidence="3">histidine kinase</fullName>
        <ecNumber evidence="3">2.7.13.3</ecNumber>
    </recommendedName>
</protein>
<dbReference type="GO" id="GO:0005524">
    <property type="term" value="F:ATP binding"/>
    <property type="evidence" value="ECO:0007669"/>
    <property type="project" value="UniProtKB-KW"/>
</dbReference>
<dbReference type="InterPro" id="IPR029151">
    <property type="entry name" value="Sensor-like_sf"/>
</dbReference>
<comment type="catalytic activity">
    <reaction evidence="1">
        <text>ATP + protein L-histidine = ADP + protein N-phospho-L-histidine.</text>
        <dbReference type="EC" id="2.7.13.3"/>
    </reaction>
</comment>
<evidence type="ECO:0000256" key="8">
    <source>
        <dbReference type="ARBA" id="ARBA00022741"/>
    </source>
</evidence>
<dbReference type="Pfam" id="PF17203">
    <property type="entry name" value="sCache_3_2"/>
    <property type="match status" value="1"/>
</dbReference>
<keyword evidence="4" id="KW-1003">Cell membrane</keyword>
<proteinExistence type="predicted"/>
<keyword evidence="7 14" id="KW-0812">Transmembrane</keyword>
<dbReference type="InterPro" id="IPR035965">
    <property type="entry name" value="PAS-like_dom_sf"/>
</dbReference>